<evidence type="ECO:0000313" key="3">
    <source>
        <dbReference type="Proteomes" id="UP000308054"/>
    </source>
</evidence>
<name>A0A4S2H052_9PROT</name>
<sequence length="176" mass="19807">MPRDDGSATSWFVKVEGRVYGPYTPAQMRAFVKEGRVAAHSVVSENRESGWRDARAVEQFKGWFDEAREAPGKRRARPAPSDARTANFVIIAHLSRETETGFVAALSEFGDTEEIAPGVWLLRAAATAAILRNELSHLLERDDKLLVVDASRDRTAWFNLGRDADQRIRELWGRPQ</sequence>
<protein>
    <submittedName>
        <fullName evidence="2">DUF4339 domain-containing protein</fullName>
    </submittedName>
</protein>
<dbReference type="OrthoDB" id="7629110at2"/>
<dbReference type="InterPro" id="IPR025640">
    <property type="entry name" value="GYF_2"/>
</dbReference>
<evidence type="ECO:0000259" key="1">
    <source>
        <dbReference type="Pfam" id="PF14237"/>
    </source>
</evidence>
<reference evidence="2 3" key="1">
    <citation type="journal article" date="2017" name="Int. J. Syst. Evol. Microbiol.">
        <title>Marinicauda algicola sp. nov., isolated from a marine red alga Rhodosorus marinus.</title>
        <authorList>
            <person name="Jeong S.E."/>
            <person name="Jeon S.H."/>
            <person name="Chun B.H."/>
            <person name="Kim D.W."/>
            <person name="Jeon C.O."/>
        </authorList>
    </citation>
    <scope>NUCLEOTIDE SEQUENCE [LARGE SCALE GENOMIC DNA]</scope>
    <source>
        <strain evidence="2 3">JCM 31718</strain>
    </source>
</reference>
<accession>A0A4S2H052</accession>
<organism evidence="2 3">
    <name type="scientific">Marinicauda algicola</name>
    <dbReference type="NCBI Taxonomy" id="2029849"/>
    <lineage>
        <taxon>Bacteria</taxon>
        <taxon>Pseudomonadati</taxon>
        <taxon>Pseudomonadota</taxon>
        <taxon>Alphaproteobacteria</taxon>
        <taxon>Maricaulales</taxon>
        <taxon>Maricaulaceae</taxon>
        <taxon>Marinicauda</taxon>
    </lineage>
</organism>
<feature type="domain" description="GYF" evidence="1">
    <location>
        <begin position="11"/>
        <end position="60"/>
    </location>
</feature>
<evidence type="ECO:0000313" key="2">
    <source>
        <dbReference type="EMBL" id="TGY88628.1"/>
    </source>
</evidence>
<dbReference type="Proteomes" id="UP000308054">
    <property type="component" value="Unassembled WGS sequence"/>
</dbReference>
<comment type="caution">
    <text evidence="2">The sequence shown here is derived from an EMBL/GenBank/DDBJ whole genome shotgun (WGS) entry which is preliminary data.</text>
</comment>
<proteinExistence type="predicted"/>
<dbReference type="EMBL" id="SRXW01000003">
    <property type="protein sequence ID" value="TGY88628.1"/>
    <property type="molecule type" value="Genomic_DNA"/>
</dbReference>
<gene>
    <name evidence="2" type="ORF">E5163_10085</name>
</gene>
<keyword evidence="3" id="KW-1185">Reference proteome</keyword>
<dbReference type="AlphaFoldDB" id="A0A4S2H052"/>
<dbReference type="Pfam" id="PF14237">
    <property type="entry name" value="GYF_2"/>
    <property type="match status" value="1"/>
</dbReference>